<dbReference type="Pfam" id="PF00881">
    <property type="entry name" value="Nitroreductase"/>
    <property type="match status" value="1"/>
</dbReference>
<dbReference type="SUPFAM" id="SSF55469">
    <property type="entry name" value="FMN-dependent nitroreductase-like"/>
    <property type="match status" value="1"/>
</dbReference>
<evidence type="ECO:0000256" key="1">
    <source>
        <dbReference type="ARBA" id="ARBA00001917"/>
    </source>
</evidence>
<comment type="caution">
    <text evidence="7">The sequence shown here is derived from an EMBL/GenBank/DDBJ whole genome shotgun (WGS) entry which is preliminary data.</text>
</comment>
<protein>
    <submittedName>
        <fullName evidence="7">Nitroreductase</fullName>
    </submittedName>
</protein>
<organism evidence="7 9">
    <name type="scientific">Saliniramus fredricksonii</name>
    <dbReference type="NCBI Taxonomy" id="1653334"/>
    <lineage>
        <taxon>Bacteria</taxon>
        <taxon>Pseudomonadati</taxon>
        <taxon>Pseudomonadota</taxon>
        <taxon>Alphaproteobacteria</taxon>
        <taxon>Hyphomicrobiales</taxon>
        <taxon>Salinarimonadaceae</taxon>
        <taxon>Saliniramus</taxon>
    </lineage>
</organism>
<dbReference type="AlphaFoldDB" id="A0A0N8KEU5"/>
<dbReference type="InterPro" id="IPR000415">
    <property type="entry name" value="Nitroreductase-like"/>
</dbReference>
<accession>A0A0N8KEU5</accession>
<dbReference type="Gene3D" id="3.40.109.10">
    <property type="entry name" value="NADH Oxidase"/>
    <property type="match status" value="1"/>
</dbReference>
<dbReference type="PATRIC" id="fig|1653334.4.peg.864"/>
<dbReference type="CDD" id="cd02136">
    <property type="entry name" value="PnbA_NfnB-like"/>
    <property type="match status" value="1"/>
</dbReference>
<evidence type="ECO:0000256" key="3">
    <source>
        <dbReference type="ARBA" id="ARBA00022630"/>
    </source>
</evidence>
<evidence type="ECO:0000256" key="2">
    <source>
        <dbReference type="ARBA" id="ARBA00007118"/>
    </source>
</evidence>
<comment type="similarity">
    <text evidence="2">Belongs to the nitroreductase family.</text>
</comment>
<gene>
    <name evidence="8" type="ORF">GA0071312_2152</name>
    <name evidence="7" type="ORF">HLUCCO17_01775</name>
</gene>
<reference evidence="7 9" key="1">
    <citation type="submission" date="2015-09" db="EMBL/GenBank/DDBJ databases">
        <title>Identification and resolution of microdiversity through metagenomic sequencing of parallel consortia.</title>
        <authorList>
            <person name="Nelson W.C."/>
            <person name="Romine M.F."/>
            <person name="Lindemann S.R."/>
        </authorList>
    </citation>
    <scope>NUCLEOTIDE SEQUENCE [LARGE SCALE GENOMIC DNA]</scope>
    <source>
        <strain evidence="7">HL-109</strain>
    </source>
</reference>
<dbReference type="InterPro" id="IPR029479">
    <property type="entry name" value="Nitroreductase"/>
</dbReference>
<dbReference type="GO" id="GO:0016491">
    <property type="term" value="F:oxidoreductase activity"/>
    <property type="evidence" value="ECO:0007669"/>
    <property type="project" value="UniProtKB-KW"/>
</dbReference>
<dbReference type="RefSeq" id="WP_074444957.1">
    <property type="nucleotide sequence ID" value="NZ_FMBM01000002.1"/>
</dbReference>
<proteinExistence type="inferred from homology"/>
<dbReference type="Proteomes" id="UP000050497">
    <property type="component" value="Unassembled WGS sequence"/>
</dbReference>
<keyword evidence="3" id="KW-0285">Flavoprotein</keyword>
<keyword evidence="10" id="KW-1185">Reference proteome</keyword>
<reference evidence="8 10" key="2">
    <citation type="submission" date="2016-08" db="EMBL/GenBank/DDBJ databases">
        <authorList>
            <person name="Varghese N."/>
            <person name="Submissions Spin"/>
        </authorList>
    </citation>
    <scope>NUCLEOTIDE SEQUENCE [LARGE SCALE GENOMIC DNA]</scope>
    <source>
        <strain evidence="8 10">HL-109</strain>
    </source>
</reference>
<evidence type="ECO:0000256" key="5">
    <source>
        <dbReference type="ARBA" id="ARBA00023002"/>
    </source>
</evidence>
<dbReference type="OrthoDB" id="9802510at2"/>
<sequence>MSATHLDVREAIAGRRSVRAFRPDPVPRERVAEILAIASRAPSGTNMQPWRVHVLAGAAKEALSRAVRAAHDAGPAGGAEYRYYPETFFEPYLSRRRKVGWDMYGLIGIEKGDHAAMHAQHGRNYVFFDAPVGMIFTIDRRLEIGSWLDYGMFLQNVSLAARGFGLETCPQAAFAPHQGVVREALNLDESEVVVCGMALGYEDRDAPINALQTQRAAVEEFADFSGFDGA</sequence>
<comment type="cofactor">
    <cofactor evidence="1">
        <name>FMN</name>
        <dbReference type="ChEBI" id="CHEBI:58210"/>
    </cofactor>
</comment>
<feature type="domain" description="Nitroreductase" evidence="6">
    <location>
        <begin position="12"/>
        <end position="201"/>
    </location>
</feature>
<evidence type="ECO:0000256" key="4">
    <source>
        <dbReference type="ARBA" id="ARBA00022643"/>
    </source>
</evidence>
<dbReference type="EMBL" id="FMBM01000002">
    <property type="protein sequence ID" value="SCC81216.1"/>
    <property type="molecule type" value="Genomic_DNA"/>
</dbReference>
<keyword evidence="5" id="KW-0560">Oxidoreductase</keyword>
<evidence type="ECO:0000313" key="9">
    <source>
        <dbReference type="Proteomes" id="UP000050497"/>
    </source>
</evidence>
<dbReference type="STRING" id="1653334.GA0071312_2152"/>
<dbReference type="Proteomes" id="UP000182800">
    <property type="component" value="Unassembled WGS sequence"/>
</dbReference>
<name>A0A0N8KEU5_9HYPH</name>
<keyword evidence="4" id="KW-0288">FMN</keyword>
<evidence type="ECO:0000313" key="8">
    <source>
        <dbReference type="EMBL" id="SCC81216.1"/>
    </source>
</evidence>
<dbReference type="PANTHER" id="PTHR43673:SF2">
    <property type="entry name" value="NITROREDUCTASE"/>
    <property type="match status" value="1"/>
</dbReference>
<evidence type="ECO:0000313" key="10">
    <source>
        <dbReference type="Proteomes" id="UP000182800"/>
    </source>
</evidence>
<evidence type="ECO:0000313" key="7">
    <source>
        <dbReference type="EMBL" id="KPQ12314.1"/>
    </source>
</evidence>
<dbReference type="PANTHER" id="PTHR43673">
    <property type="entry name" value="NAD(P)H NITROREDUCTASE YDGI-RELATED"/>
    <property type="match status" value="1"/>
</dbReference>
<evidence type="ECO:0000259" key="6">
    <source>
        <dbReference type="Pfam" id="PF00881"/>
    </source>
</evidence>
<dbReference type="EMBL" id="LJSX01000002">
    <property type="protein sequence ID" value="KPQ12314.1"/>
    <property type="molecule type" value="Genomic_DNA"/>
</dbReference>